<protein>
    <submittedName>
        <fullName evidence="3">Addiction module HigA family antidote</fullName>
    </submittedName>
</protein>
<dbReference type="Pfam" id="PF01381">
    <property type="entry name" value="HTH_3"/>
    <property type="match status" value="1"/>
</dbReference>
<dbReference type="Gene3D" id="1.10.260.40">
    <property type="entry name" value="lambda repressor-like DNA-binding domains"/>
    <property type="match status" value="1"/>
</dbReference>
<dbReference type="PROSITE" id="PS50943">
    <property type="entry name" value="HTH_CROC1"/>
    <property type="match status" value="1"/>
</dbReference>
<gene>
    <name evidence="3" type="ORF">QO011_003639</name>
</gene>
<dbReference type="InterPro" id="IPR013430">
    <property type="entry name" value="Toxin_antidote_HigA"/>
</dbReference>
<reference evidence="3 4" key="1">
    <citation type="submission" date="2023-07" db="EMBL/GenBank/DDBJ databases">
        <title>Genomic Encyclopedia of Type Strains, Phase IV (KMG-IV): sequencing the most valuable type-strain genomes for metagenomic binning, comparative biology and taxonomic classification.</title>
        <authorList>
            <person name="Goeker M."/>
        </authorList>
    </citation>
    <scope>NUCLEOTIDE SEQUENCE [LARGE SCALE GENOMIC DNA]</scope>
    <source>
        <strain evidence="3 4">DSM 19619</strain>
    </source>
</reference>
<sequence>MPMKSPPHPGSLVKDELEAMGLSVAEAAQGLGVTRQQLYKVIKGDSAVSPDMALRLEKAIGGTAAAWLRMQTAFDLAQVRQREAEIVVTRLVPKVA</sequence>
<dbReference type="RefSeq" id="WP_307274731.1">
    <property type="nucleotide sequence ID" value="NZ_JAUSVX010000006.1"/>
</dbReference>
<name>A0ABU0J8L0_9HYPH</name>
<evidence type="ECO:0000313" key="4">
    <source>
        <dbReference type="Proteomes" id="UP001242480"/>
    </source>
</evidence>
<keyword evidence="4" id="KW-1185">Reference proteome</keyword>
<dbReference type="PANTHER" id="PTHR36924:SF1">
    <property type="entry name" value="ANTITOXIN HIGA-1"/>
    <property type="match status" value="1"/>
</dbReference>
<dbReference type="Proteomes" id="UP001242480">
    <property type="component" value="Unassembled WGS sequence"/>
</dbReference>
<dbReference type="NCBIfam" id="TIGR02607">
    <property type="entry name" value="antidote_HigA"/>
    <property type="match status" value="1"/>
</dbReference>
<dbReference type="SMART" id="SM00530">
    <property type="entry name" value="HTH_XRE"/>
    <property type="match status" value="1"/>
</dbReference>
<keyword evidence="1" id="KW-0238">DNA-binding</keyword>
<organism evidence="3 4">
    <name type="scientific">Labrys wisconsinensis</name>
    <dbReference type="NCBI Taxonomy" id="425677"/>
    <lineage>
        <taxon>Bacteria</taxon>
        <taxon>Pseudomonadati</taxon>
        <taxon>Pseudomonadota</taxon>
        <taxon>Alphaproteobacteria</taxon>
        <taxon>Hyphomicrobiales</taxon>
        <taxon>Xanthobacteraceae</taxon>
        <taxon>Labrys</taxon>
    </lineage>
</organism>
<feature type="domain" description="HTH cro/C1-type" evidence="2">
    <location>
        <begin position="13"/>
        <end position="67"/>
    </location>
</feature>
<evidence type="ECO:0000259" key="2">
    <source>
        <dbReference type="PROSITE" id="PS50943"/>
    </source>
</evidence>
<dbReference type="InterPro" id="IPR001387">
    <property type="entry name" value="Cro/C1-type_HTH"/>
</dbReference>
<dbReference type="InterPro" id="IPR010982">
    <property type="entry name" value="Lambda_DNA-bd_dom_sf"/>
</dbReference>
<dbReference type="EMBL" id="JAUSVX010000006">
    <property type="protein sequence ID" value="MDQ0470620.1"/>
    <property type="molecule type" value="Genomic_DNA"/>
</dbReference>
<proteinExistence type="predicted"/>
<comment type="caution">
    <text evidence="3">The sequence shown here is derived from an EMBL/GenBank/DDBJ whole genome shotgun (WGS) entry which is preliminary data.</text>
</comment>
<dbReference type="CDD" id="cd00093">
    <property type="entry name" value="HTH_XRE"/>
    <property type="match status" value="1"/>
</dbReference>
<evidence type="ECO:0000313" key="3">
    <source>
        <dbReference type="EMBL" id="MDQ0470620.1"/>
    </source>
</evidence>
<evidence type="ECO:0000256" key="1">
    <source>
        <dbReference type="ARBA" id="ARBA00023125"/>
    </source>
</evidence>
<accession>A0ABU0J8L0</accession>
<dbReference type="SUPFAM" id="SSF47413">
    <property type="entry name" value="lambda repressor-like DNA-binding domains"/>
    <property type="match status" value="1"/>
</dbReference>
<dbReference type="PANTHER" id="PTHR36924">
    <property type="entry name" value="ANTITOXIN HIGA-1"/>
    <property type="match status" value="1"/>
</dbReference>